<keyword evidence="4" id="KW-0138">CF(0)</keyword>
<keyword evidence="10" id="KW-1133">Transmembrane helix</keyword>
<dbReference type="Pfam" id="PF04718">
    <property type="entry name" value="ATP-synt_G"/>
    <property type="match status" value="1"/>
</dbReference>
<evidence type="ECO:0000313" key="13">
    <source>
        <dbReference type="Proteomes" id="UP001432322"/>
    </source>
</evidence>
<evidence type="ECO:0000313" key="12">
    <source>
        <dbReference type="EMBL" id="GMT37513.1"/>
    </source>
</evidence>
<keyword evidence="8 10" id="KW-0472">Membrane</keyword>
<dbReference type="AlphaFoldDB" id="A0AAV5WVI8"/>
<evidence type="ECO:0000256" key="7">
    <source>
        <dbReference type="ARBA" id="ARBA00023128"/>
    </source>
</evidence>
<keyword evidence="3" id="KW-0813">Transport</keyword>
<comment type="similarity">
    <text evidence="2">Belongs to the ATPase g subunit family.</text>
</comment>
<proteinExistence type="inferred from homology"/>
<dbReference type="InterPro" id="IPR006808">
    <property type="entry name" value="ATP_synth_F0_gsu_mt"/>
</dbReference>
<evidence type="ECO:0000256" key="10">
    <source>
        <dbReference type="SAM" id="Phobius"/>
    </source>
</evidence>
<comment type="subcellular location">
    <subcellularLocation>
        <location evidence="1">Mitochondrion membrane</location>
    </subcellularLocation>
</comment>
<evidence type="ECO:0000313" key="11">
    <source>
        <dbReference type="EMBL" id="GMT36056.1"/>
    </source>
</evidence>
<keyword evidence="9" id="KW-0066">ATP synthesis</keyword>
<gene>
    <name evidence="11" type="ORF">PFISCL1PPCAC_27353</name>
    <name evidence="12" type="ORF">PFISCL1PPCAC_28810</name>
</gene>
<dbReference type="EMBL" id="BTSY01000165">
    <property type="protein sequence ID" value="GMT37513.1"/>
    <property type="molecule type" value="Genomic_DNA"/>
</dbReference>
<feature type="transmembrane region" description="Helical" evidence="10">
    <location>
        <begin position="77"/>
        <end position="93"/>
    </location>
</feature>
<evidence type="ECO:0000256" key="5">
    <source>
        <dbReference type="ARBA" id="ARBA00022781"/>
    </source>
</evidence>
<keyword evidence="5" id="KW-0375">Hydrogen ion transport</keyword>
<comment type="caution">
    <text evidence="11">The sequence shown here is derived from an EMBL/GenBank/DDBJ whole genome shotgun (WGS) entry which is preliminary data.</text>
</comment>
<protein>
    <submittedName>
        <fullName evidence="11">Uncharacterized protein</fullName>
    </submittedName>
</protein>
<sequence length="131" mass="14726">MATRKMNMFEKIANMTGVLYRAQAAQWPRRAQLLKGVFKKEMAPPTQAEWPAIKADFAKVVSTIQSGQYKNLSVKEAMVYSAVALEIVFWFFVGEMVGRRHIFGYLVPADYVSKDTRKAAAAHVPEDPTAL</sequence>
<keyword evidence="13" id="KW-1185">Reference proteome</keyword>
<accession>A0AAV5WVI8</accession>
<keyword evidence="7" id="KW-0496">Mitochondrion</keyword>
<dbReference type="EMBL" id="BTSY01000007">
    <property type="protein sequence ID" value="GMT36056.1"/>
    <property type="molecule type" value="Genomic_DNA"/>
</dbReference>
<dbReference type="Proteomes" id="UP001432322">
    <property type="component" value="Unassembled WGS sequence"/>
</dbReference>
<reference evidence="11" key="1">
    <citation type="submission" date="2023-10" db="EMBL/GenBank/DDBJ databases">
        <title>Genome assembly of Pristionchus species.</title>
        <authorList>
            <person name="Yoshida K."/>
            <person name="Sommer R.J."/>
        </authorList>
    </citation>
    <scope>NUCLEOTIDE SEQUENCE</scope>
    <source>
        <strain evidence="11">RS5133</strain>
    </source>
</reference>
<keyword evidence="6" id="KW-0406">Ion transport</keyword>
<dbReference type="GO" id="GO:0015078">
    <property type="term" value="F:proton transmembrane transporter activity"/>
    <property type="evidence" value="ECO:0007669"/>
    <property type="project" value="InterPro"/>
</dbReference>
<evidence type="ECO:0000256" key="6">
    <source>
        <dbReference type="ARBA" id="ARBA00023065"/>
    </source>
</evidence>
<keyword evidence="10" id="KW-0812">Transmembrane</keyword>
<dbReference type="PANTHER" id="PTHR12386">
    <property type="entry name" value="ATP SYNTHASE SUBUNIT"/>
    <property type="match status" value="1"/>
</dbReference>
<dbReference type="GO" id="GO:0015986">
    <property type="term" value="P:proton motive force-driven ATP synthesis"/>
    <property type="evidence" value="ECO:0007669"/>
    <property type="project" value="InterPro"/>
</dbReference>
<name>A0AAV5WVI8_9BILA</name>
<dbReference type="GO" id="GO:0031966">
    <property type="term" value="C:mitochondrial membrane"/>
    <property type="evidence" value="ECO:0007669"/>
    <property type="project" value="UniProtKB-SubCell"/>
</dbReference>
<evidence type="ECO:0000256" key="4">
    <source>
        <dbReference type="ARBA" id="ARBA00022547"/>
    </source>
</evidence>
<evidence type="ECO:0000256" key="2">
    <source>
        <dbReference type="ARBA" id="ARBA00005699"/>
    </source>
</evidence>
<evidence type="ECO:0000256" key="8">
    <source>
        <dbReference type="ARBA" id="ARBA00023136"/>
    </source>
</evidence>
<evidence type="ECO:0000256" key="1">
    <source>
        <dbReference type="ARBA" id="ARBA00004325"/>
    </source>
</evidence>
<evidence type="ECO:0000256" key="3">
    <source>
        <dbReference type="ARBA" id="ARBA00022448"/>
    </source>
</evidence>
<evidence type="ECO:0000256" key="9">
    <source>
        <dbReference type="ARBA" id="ARBA00023310"/>
    </source>
</evidence>
<dbReference type="GO" id="GO:0045259">
    <property type="term" value="C:proton-transporting ATP synthase complex"/>
    <property type="evidence" value="ECO:0007669"/>
    <property type="project" value="UniProtKB-KW"/>
</dbReference>
<organism evidence="11 13">
    <name type="scientific">Pristionchus fissidentatus</name>
    <dbReference type="NCBI Taxonomy" id="1538716"/>
    <lineage>
        <taxon>Eukaryota</taxon>
        <taxon>Metazoa</taxon>
        <taxon>Ecdysozoa</taxon>
        <taxon>Nematoda</taxon>
        <taxon>Chromadorea</taxon>
        <taxon>Rhabditida</taxon>
        <taxon>Rhabditina</taxon>
        <taxon>Diplogasteromorpha</taxon>
        <taxon>Diplogasteroidea</taxon>
        <taxon>Neodiplogasteridae</taxon>
        <taxon>Pristionchus</taxon>
    </lineage>
</organism>